<feature type="region of interest" description="Disordered" evidence="1">
    <location>
        <begin position="24"/>
        <end position="44"/>
    </location>
</feature>
<proteinExistence type="predicted"/>
<dbReference type="Pfam" id="PF02194">
    <property type="entry name" value="PXA"/>
    <property type="match status" value="1"/>
</dbReference>
<dbReference type="PROSITE" id="PS51207">
    <property type="entry name" value="PXA"/>
    <property type="match status" value="1"/>
</dbReference>
<name>A0A0H5BZ43_CYBJN</name>
<dbReference type="SMART" id="SM00313">
    <property type="entry name" value="PXA"/>
    <property type="match status" value="1"/>
</dbReference>
<evidence type="ECO:0000313" key="4">
    <source>
        <dbReference type="Proteomes" id="UP000038830"/>
    </source>
</evidence>
<evidence type="ECO:0000256" key="1">
    <source>
        <dbReference type="SAM" id="MobiDB-lite"/>
    </source>
</evidence>
<evidence type="ECO:0000313" key="3">
    <source>
        <dbReference type="EMBL" id="CEP20661.1"/>
    </source>
</evidence>
<accession>A0A0H5BZ43</accession>
<feature type="domain" description="PXA" evidence="2">
    <location>
        <begin position="75"/>
        <end position="255"/>
    </location>
</feature>
<dbReference type="InterPro" id="IPR003114">
    <property type="entry name" value="Phox_assoc"/>
</dbReference>
<dbReference type="PANTHER" id="PTHR22775">
    <property type="entry name" value="SORTING NEXIN"/>
    <property type="match status" value="1"/>
</dbReference>
<feature type="compositionally biased region" description="Polar residues" evidence="1">
    <location>
        <begin position="29"/>
        <end position="42"/>
    </location>
</feature>
<evidence type="ECO:0000259" key="2">
    <source>
        <dbReference type="PROSITE" id="PS51207"/>
    </source>
</evidence>
<dbReference type="PANTHER" id="PTHR22775:SF3">
    <property type="entry name" value="SORTING NEXIN-13"/>
    <property type="match status" value="1"/>
</dbReference>
<organism evidence="3 4">
    <name type="scientific">Cyberlindnera jadinii (strain ATCC 18201 / CBS 1600 / BCRC 20928 / JCM 3617 / NBRC 0987 / NRRL Y-1542)</name>
    <name type="common">Torula yeast</name>
    <name type="synonym">Candida utilis</name>
    <dbReference type="NCBI Taxonomy" id="983966"/>
    <lineage>
        <taxon>Eukaryota</taxon>
        <taxon>Fungi</taxon>
        <taxon>Dikarya</taxon>
        <taxon>Ascomycota</taxon>
        <taxon>Saccharomycotina</taxon>
        <taxon>Saccharomycetes</taxon>
        <taxon>Phaffomycetales</taxon>
        <taxon>Phaffomycetaceae</taxon>
        <taxon>Cyberlindnera</taxon>
    </lineage>
</organism>
<dbReference type="Proteomes" id="UP000038830">
    <property type="component" value="Unassembled WGS sequence"/>
</dbReference>
<gene>
    <name evidence="3" type="ORF">BN1211_0579</name>
</gene>
<dbReference type="GO" id="GO:0035091">
    <property type="term" value="F:phosphatidylinositol binding"/>
    <property type="evidence" value="ECO:0007669"/>
    <property type="project" value="TreeGrafter"/>
</dbReference>
<dbReference type="EMBL" id="CDQK01000001">
    <property type="protein sequence ID" value="CEP20661.1"/>
    <property type="molecule type" value="Genomic_DNA"/>
</dbReference>
<reference evidence="4" key="1">
    <citation type="journal article" date="2015" name="J. Biotechnol.">
        <title>The structure of the Cyberlindnera jadinii genome and its relation to Candida utilis analyzed by the occurrence of single nucleotide polymorphisms.</title>
        <authorList>
            <person name="Rupp O."/>
            <person name="Brinkrolf K."/>
            <person name="Buerth C."/>
            <person name="Kunigo M."/>
            <person name="Schneider J."/>
            <person name="Jaenicke S."/>
            <person name="Goesmann A."/>
            <person name="Puehler A."/>
            <person name="Jaeger K.-E."/>
            <person name="Ernst J.F."/>
        </authorList>
    </citation>
    <scope>NUCLEOTIDE SEQUENCE [LARGE SCALE GENOMIC DNA]</scope>
    <source>
        <strain evidence="4">ATCC 18201 / CBS 1600 / BCRC 20928 / JCM 3617 / NBRC 0987 / NRRL Y-1542</strain>
    </source>
</reference>
<protein>
    <recommendedName>
        <fullName evidence="2">PXA domain-containing protein</fullName>
    </recommendedName>
</protein>
<dbReference type="AlphaFoldDB" id="A0A0H5BZ43"/>
<sequence length="467" mass="53471">MATDAHRLTRQRIVKLTSTGRAKKLVQSRPRTPQNETPQLSKDSPEYLNRLVQRDLLKGASQAHCLEVLPELTGSKRVDLELYALIGLLFRNFVNRWYTSLTDDDTDFVKELIKVISQVTRDLEQRVLQVDLLQLVFDDIPVVLDEHLLAYRKINRELGSSYLQFDTIDSAFDYLCPHKALGSDIDDTAARALYLKLLSKNILQILLPKEQRNSQLVTKFMNSLLGDMLLNIIVDKLSQPYQIFEIITLVCELLLSEEPQAAADTAETTSKDSNYDILQSMMSSFSHFIAYSTSLNTGNKNDYRPMVTLQMAHFLNDLFLVSSSRPVLYATLKSLSPILKMEKANHVLCNILQNLVIKPMRSDHLVATIIKTSRNVLFPQDDEMGPPRVEPTPQEFETIRQTTKDKLKLVCRKYQLISYALLTTNEVELDDVLDDFLTSLEHLRINENLVLRLLDLVVTRLFPELCQ</sequence>